<reference evidence="6 7" key="1">
    <citation type="submission" date="2023-10" db="EMBL/GenBank/DDBJ databases">
        <title>Development of a sustainable strategy for remediation of hydrocarbon-contaminated territories based on the waste exchange concept.</title>
        <authorList>
            <person name="Krivoruchko A."/>
        </authorList>
    </citation>
    <scope>NUCLEOTIDE SEQUENCE [LARGE SCALE GENOMIC DNA]</scope>
    <source>
        <strain evidence="6 7">IEGM 1323</strain>
    </source>
</reference>
<keyword evidence="2 6" id="KW-0418">Kinase</keyword>
<organism evidence="6 7">
    <name type="scientific">Rhodococcoides yunnanense</name>
    <dbReference type="NCBI Taxonomy" id="278209"/>
    <lineage>
        <taxon>Bacteria</taxon>
        <taxon>Bacillati</taxon>
        <taxon>Actinomycetota</taxon>
        <taxon>Actinomycetes</taxon>
        <taxon>Mycobacteriales</taxon>
        <taxon>Nocardiaceae</taxon>
        <taxon>Rhodococcoides</taxon>
    </lineage>
</organism>
<evidence type="ECO:0000313" key="7">
    <source>
        <dbReference type="Proteomes" id="UP001185755"/>
    </source>
</evidence>
<feature type="transmembrane region" description="Helical" evidence="4">
    <location>
        <begin position="52"/>
        <end position="72"/>
    </location>
</feature>
<dbReference type="Proteomes" id="UP001185755">
    <property type="component" value="Unassembled WGS sequence"/>
</dbReference>
<evidence type="ECO:0000259" key="5">
    <source>
        <dbReference type="Pfam" id="PF07730"/>
    </source>
</evidence>
<dbReference type="InterPro" id="IPR036890">
    <property type="entry name" value="HATPase_C_sf"/>
</dbReference>
<keyword evidence="4" id="KW-0812">Transmembrane</keyword>
<sequence>MKLHEYLNPLHGWDDSSAVDKVRVYTRQSFLLIIVAIAVGTIAVSVTNEDYLSITAIGVCAAAGFATVQRTAALGGASEASPRIPLAIMCVAATVAMVIGDTTTRLGAVVILASAAGTVLALRWYLMASVLVAAVAMALGTPMPDAILVGGFIGAMACTAQLSAWLLRIVTELDATRDAAAALSVAEERLRFSRDLHDVVGRALSAIAVKSELAATLARRGDDRAAGQMDEVRLLAQESMADARKLVRGYRSVDVASELDGARSLLSAAGISTELVGETSVLSEHAAEAAAWVVREGVTNILRHSEATYCRIELTDNSIRLINDHPQPSAGRDDGTGLSGLRERLVAVGGTLTAEKTSDDFSLTATLPTSPQNLRTTT</sequence>
<keyword evidence="4" id="KW-1133">Transmembrane helix</keyword>
<feature type="transmembrane region" description="Helical" evidence="4">
    <location>
        <begin position="29"/>
        <end position="46"/>
    </location>
</feature>
<dbReference type="CDD" id="cd16917">
    <property type="entry name" value="HATPase_UhpB-NarQ-NarX-like"/>
    <property type="match status" value="1"/>
</dbReference>
<dbReference type="InterPro" id="IPR011712">
    <property type="entry name" value="Sig_transdc_His_kin_sub3_dim/P"/>
</dbReference>
<dbReference type="EMBL" id="JAWLJX010000005">
    <property type="protein sequence ID" value="MDV6263134.1"/>
    <property type="molecule type" value="Genomic_DNA"/>
</dbReference>
<keyword evidence="4" id="KW-0472">Membrane</keyword>
<name>A0ABU4BG02_9NOCA</name>
<feature type="transmembrane region" description="Helical" evidence="4">
    <location>
        <begin position="146"/>
        <end position="167"/>
    </location>
</feature>
<feature type="domain" description="Signal transduction histidine kinase subgroup 3 dimerisation and phosphoacceptor" evidence="5">
    <location>
        <begin position="188"/>
        <end position="253"/>
    </location>
</feature>
<dbReference type="Pfam" id="PF07730">
    <property type="entry name" value="HisKA_3"/>
    <property type="match status" value="1"/>
</dbReference>
<comment type="caution">
    <text evidence="6">The sequence shown here is derived from an EMBL/GenBank/DDBJ whole genome shotgun (WGS) entry which is preliminary data.</text>
</comment>
<dbReference type="Gene3D" id="3.30.565.10">
    <property type="entry name" value="Histidine kinase-like ATPase, C-terminal domain"/>
    <property type="match status" value="1"/>
</dbReference>
<keyword evidence="7" id="KW-1185">Reference proteome</keyword>
<keyword evidence="1" id="KW-0808">Transferase</keyword>
<keyword evidence="3" id="KW-0902">Two-component regulatory system</keyword>
<protein>
    <submittedName>
        <fullName evidence="6">Histidine kinase</fullName>
    </submittedName>
</protein>
<evidence type="ECO:0000256" key="4">
    <source>
        <dbReference type="SAM" id="Phobius"/>
    </source>
</evidence>
<dbReference type="RefSeq" id="WP_317565377.1">
    <property type="nucleotide sequence ID" value="NZ_JAWLJX010000005.1"/>
</dbReference>
<gene>
    <name evidence="6" type="ORF">R3P96_17490</name>
</gene>
<evidence type="ECO:0000313" key="6">
    <source>
        <dbReference type="EMBL" id="MDV6263134.1"/>
    </source>
</evidence>
<feature type="transmembrane region" description="Helical" evidence="4">
    <location>
        <begin position="106"/>
        <end position="139"/>
    </location>
</feature>
<proteinExistence type="predicted"/>
<accession>A0ABU4BG02</accession>
<evidence type="ECO:0000256" key="3">
    <source>
        <dbReference type="ARBA" id="ARBA00023012"/>
    </source>
</evidence>
<dbReference type="GO" id="GO:0016301">
    <property type="term" value="F:kinase activity"/>
    <property type="evidence" value="ECO:0007669"/>
    <property type="project" value="UniProtKB-KW"/>
</dbReference>
<dbReference type="Gene3D" id="1.20.5.1930">
    <property type="match status" value="1"/>
</dbReference>
<dbReference type="PANTHER" id="PTHR24421:SF63">
    <property type="entry name" value="SENSOR HISTIDINE KINASE DESK"/>
    <property type="match status" value="1"/>
</dbReference>
<feature type="transmembrane region" description="Helical" evidence="4">
    <location>
        <begin position="84"/>
        <end position="100"/>
    </location>
</feature>
<dbReference type="InterPro" id="IPR050482">
    <property type="entry name" value="Sensor_HK_TwoCompSys"/>
</dbReference>
<evidence type="ECO:0000256" key="1">
    <source>
        <dbReference type="ARBA" id="ARBA00022679"/>
    </source>
</evidence>
<dbReference type="PANTHER" id="PTHR24421">
    <property type="entry name" value="NITRATE/NITRITE SENSOR PROTEIN NARX-RELATED"/>
    <property type="match status" value="1"/>
</dbReference>
<evidence type="ECO:0000256" key="2">
    <source>
        <dbReference type="ARBA" id="ARBA00022777"/>
    </source>
</evidence>